<comment type="caution">
    <text evidence="2">The sequence shown here is derived from an EMBL/GenBank/DDBJ whole genome shotgun (WGS) entry which is preliminary data.</text>
</comment>
<gene>
    <name evidence="2" type="ORF">TNIN_369461</name>
</gene>
<reference evidence="2" key="1">
    <citation type="submission" date="2020-08" db="EMBL/GenBank/DDBJ databases">
        <title>Multicomponent nature underlies the extraordinary mechanical properties of spider dragline silk.</title>
        <authorList>
            <person name="Kono N."/>
            <person name="Nakamura H."/>
            <person name="Mori M."/>
            <person name="Yoshida Y."/>
            <person name="Ohtoshi R."/>
            <person name="Malay A.D."/>
            <person name="Moran D.A.P."/>
            <person name="Tomita M."/>
            <person name="Numata K."/>
            <person name="Arakawa K."/>
        </authorList>
    </citation>
    <scope>NUCLEOTIDE SEQUENCE</scope>
</reference>
<dbReference type="Proteomes" id="UP000886998">
    <property type="component" value="Unassembled WGS sequence"/>
</dbReference>
<evidence type="ECO:0000313" key="3">
    <source>
        <dbReference type="Proteomes" id="UP000886998"/>
    </source>
</evidence>
<keyword evidence="3" id="KW-1185">Reference proteome</keyword>
<name>A0A8X7C8H6_9ARAC</name>
<evidence type="ECO:0000256" key="1">
    <source>
        <dbReference type="SAM" id="MobiDB-lite"/>
    </source>
</evidence>
<dbReference type="EMBL" id="BMAV01011685">
    <property type="protein sequence ID" value="GFY57708.1"/>
    <property type="molecule type" value="Genomic_DNA"/>
</dbReference>
<evidence type="ECO:0000313" key="2">
    <source>
        <dbReference type="EMBL" id="GFY57708.1"/>
    </source>
</evidence>
<feature type="region of interest" description="Disordered" evidence="1">
    <location>
        <begin position="49"/>
        <end position="69"/>
    </location>
</feature>
<protein>
    <submittedName>
        <fullName evidence="2">Uncharacterized protein</fullName>
    </submittedName>
</protein>
<accession>A0A8X7C8H6</accession>
<proteinExistence type="predicted"/>
<dbReference type="AlphaFoldDB" id="A0A8X7C8H6"/>
<organism evidence="2 3">
    <name type="scientific">Trichonephila inaurata madagascariensis</name>
    <dbReference type="NCBI Taxonomy" id="2747483"/>
    <lineage>
        <taxon>Eukaryota</taxon>
        <taxon>Metazoa</taxon>
        <taxon>Ecdysozoa</taxon>
        <taxon>Arthropoda</taxon>
        <taxon>Chelicerata</taxon>
        <taxon>Arachnida</taxon>
        <taxon>Araneae</taxon>
        <taxon>Araneomorphae</taxon>
        <taxon>Entelegynae</taxon>
        <taxon>Araneoidea</taxon>
        <taxon>Nephilidae</taxon>
        <taxon>Trichonephila</taxon>
        <taxon>Trichonephila inaurata</taxon>
    </lineage>
</organism>
<feature type="compositionally biased region" description="Basic and acidic residues" evidence="1">
    <location>
        <begin position="56"/>
        <end position="69"/>
    </location>
</feature>
<sequence>MCVKMTLPIVMALMPSNGSNWFVYERLLIALLTLNNKHRKKTNDRDYDMVDDMEGVVEKSHEEADRDDE</sequence>